<dbReference type="PANTHER" id="PTHR43213">
    <property type="entry name" value="BIFUNCTIONAL DTTP/UTP PYROPHOSPHATASE/METHYLTRANSFERASE PROTEIN-RELATED"/>
    <property type="match status" value="1"/>
</dbReference>
<evidence type="ECO:0000256" key="1">
    <source>
        <dbReference type="ARBA" id="ARBA00001968"/>
    </source>
</evidence>
<evidence type="ECO:0000313" key="5">
    <source>
        <dbReference type="Proteomes" id="UP001197974"/>
    </source>
</evidence>
<organism evidence="4 5">
    <name type="scientific">Bacillus carboniphilus</name>
    <dbReference type="NCBI Taxonomy" id="86663"/>
    <lineage>
        <taxon>Bacteria</taxon>
        <taxon>Bacillati</taxon>
        <taxon>Bacillota</taxon>
        <taxon>Bacilli</taxon>
        <taxon>Bacillales</taxon>
        <taxon>Bacillaceae</taxon>
        <taxon>Bacillus</taxon>
    </lineage>
</organism>
<keyword evidence="3" id="KW-0546">Nucleotide metabolism</keyword>
<dbReference type="HAMAP" id="MF_00528">
    <property type="entry name" value="Maf"/>
    <property type="match status" value="1"/>
</dbReference>
<dbReference type="SUPFAM" id="SSF52972">
    <property type="entry name" value="ITPase-like"/>
    <property type="match status" value="1"/>
</dbReference>
<keyword evidence="3" id="KW-0963">Cytoplasm</keyword>
<dbReference type="GO" id="GO:0016787">
    <property type="term" value="F:hydrolase activity"/>
    <property type="evidence" value="ECO:0007669"/>
    <property type="project" value="UniProtKB-KW"/>
</dbReference>
<dbReference type="Pfam" id="PF02545">
    <property type="entry name" value="Maf"/>
    <property type="match status" value="1"/>
</dbReference>
<dbReference type="Proteomes" id="UP001197974">
    <property type="component" value="Chromosome"/>
</dbReference>
<proteinExistence type="inferred from homology"/>
<keyword evidence="2 3" id="KW-0378">Hydrolase</keyword>
<feature type="site" description="Important for substrate specificity" evidence="3">
    <location>
        <position position="13"/>
    </location>
</feature>
<comment type="catalytic activity">
    <reaction evidence="3">
        <text>dTTP + H2O = dTMP + diphosphate + H(+)</text>
        <dbReference type="Rhea" id="RHEA:28534"/>
        <dbReference type="ChEBI" id="CHEBI:15377"/>
        <dbReference type="ChEBI" id="CHEBI:15378"/>
        <dbReference type="ChEBI" id="CHEBI:33019"/>
        <dbReference type="ChEBI" id="CHEBI:37568"/>
        <dbReference type="ChEBI" id="CHEBI:63528"/>
        <dbReference type="EC" id="3.6.1.9"/>
    </reaction>
</comment>
<evidence type="ECO:0000256" key="3">
    <source>
        <dbReference type="HAMAP-Rule" id="MF_00528"/>
    </source>
</evidence>
<gene>
    <name evidence="4" type="ORF">LC087_08335</name>
</gene>
<dbReference type="NCBIfam" id="TIGR00172">
    <property type="entry name" value="maf"/>
    <property type="match status" value="1"/>
</dbReference>
<comment type="caution">
    <text evidence="3">Lacks conserved residue(s) required for the propagation of feature annotation.</text>
</comment>
<evidence type="ECO:0000256" key="2">
    <source>
        <dbReference type="ARBA" id="ARBA00022801"/>
    </source>
</evidence>
<feature type="site" description="Important for substrate specificity" evidence="3">
    <location>
        <position position="71"/>
    </location>
</feature>
<dbReference type="EC" id="3.6.1.9" evidence="3"/>
<accession>A0ABY9K0I5</accession>
<dbReference type="RefSeq" id="WP_226542155.1">
    <property type="nucleotide sequence ID" value="NZ_CP129013.1"/>
</dbReference>
<comment type="function">
    <text evidence="3">Nucleoside triphosphate pyrophosphatase that hydrolyzes dTTP and UTP. May have a dual role in cell division arrest and in preventing the incorporation of modified nucleotides into cellular nucleic acids.</text>
</comment>
<comment type="similarity">
    <text evidence="3">Belongs to the Maf family. YhdE subfamily.</text>
</comment>
<feature type="site" description="Important for substrate specificity" evidence="3">
    <location>
        <position position="153"/>
    </location>
</feature>
<sequence length="193" mass="21646">MKQHLILASKSPRRKELLKLITPSFDVIASDVSEHLDEEVSPHETVSTLSERKAKAIAQKYVDSFVIGADTVVCFQGEILGKPHTPKHAKEILNLLSGRKHQVFTGVTIIHNNINETFFVETSVTFRSLEKDEIDSYIETKEPFDKAGAYGIQGYGALFVEEVHGDYNSVVGLPVSRTYLVLKELGFHFNENK</sequence>
<dbReference type="PIRSF" id="PIRSF006305">
    <property type="entry name" value="Maf"/>
    <property type="match status" value="1"/>
</dbReference>
<keyword evidence="5" id="KW-1185">Reference proteome</keyword>
<reference evidence="4 5" key="1">
    <citation type="submission" date="2023-06" db="EMBL/GenBank/DDBJ databases">
        <title>Five Gram-positive bacteria isolated from mangrove sediments in Shenzhen, Guangdong, China.</title>
        <authorList>
            <person name="Yu S."/>
            <person name="Zheng W."/>
            <person name="Huang Y."/>
        </authorList>
    </citation>
    <scope>NUCLEOTIDE SEQUENCE [LARGE SCALE GENOMIC DNA]</scope>
    <source>
        <strain evidence="4 5">SaN35-3</strain>
    </source>
</reference>
<evidence type="ECO:0000313" key="4">
    <source>
        <dbReference type="EMBL" id="WLR44088.1"/>
    </source>
</evidence>
<dbReference type="InterPro" id="IPR029001">
    <property type="entry name" value="ITPase-like_fam"/>
</dbReference>
<comment type="cofactor">
    <cofactor evidence="1 3">
        <name>a divalent metal cation</name>
        <dbReference type="ChEBI" id="CHEBI:60240"/>
    </cofactor>
</comment>
<dbReference type="CDD" id="cd00555">
    <property type="entry name" value="Maf"/>
    <property type="match status" value="1"/>
</dbReference>
<feature type="active site" description="Proton acceptor" evidence="3">
    <location>
        <position position="70"/>
    </location>
</feature>
<dbReference type="Gene3D" id="3.90.950.10">
    <property type="match status" value="1"/>
</dbReference>
<comment type="catalytic activity">
    <reaction evidence="3">
        <text>UTP + H2O = UMP + diphosphate + H(+)</text>
        <dbReference type="Rhea" id="RHEA:29395"/>
        <dbReference type="ChEBI" id="CHEBI:15377"/>
        <dbReference type="ChEBI" id="CHEBI:15378"/>
        <dbReference type="ChEBI" id="CHEBI:33019"/>
        <dbReference type="ChEBI" id="CHEBI:46398"/>
        <dbReference type="ChEBI" id="CHEBI:57865"/>
        <dbReference type="EC" id="3.6.1.9"/>
    </reaction>
</comment>
<name>A0ABY9K0I5_9BACI</name>
<protein>
    <recommendedName>
        <fullName evidence="3">dTTP/UTP pyrophosphatase</fullName>
        <shortName evidence="3">dTTPase/UTPase</shortName>
        <ecNumber evidence="3">3.6.1.9</ecNumber>
    </recommendedName>
    <alternativeName>
        <fullName evidence="3">Nucleoside triphosphate pyrophosphatase</fullName>
    </alternativeName>
    <alternativeName>
        <fullName evidence="3">Nucleotide pyrophosphatase</fullName>
        <shortName evidence="3">Nucleotide PPase</shortName>
    </alternativeName>
</protein>
<comment type="subcellular location">
    <subcellularLocation>
        <location evidence="3">Cytoplasm</location>
    </subcellularLocation>
</comment>
<dbReference type="PANTHER" id="PTHR43213:SF5">
    <property type="entry name" value="BIFUNCTIONAL DTTP_UTP PYROPHOSPHATASE_METHYLTRANSFERASE PROTEIN-RELATED"/>
    <property type="match status" value="1"/>
</dbReference>
<dbReference type="InterPro" id="IPR003697">
    <property type="entry name" value="Maf-like"/>
</dbReference>
<dbReference type="EMBL" id="CP129013">
    <property type="protein sequence ID" value="WLR44088.1"/>
    <property type="molecule type" value="Genomic_DNA"/>
</dbReference>